<evidence type="ECO:0000313" key="2">
    <source>
        <dbReference type="Proteomes" id="UP000241629"/>
    </source>
</evidence>
<dbReference type="Pfam" id="PF25713">
    <property type="entry name" value="N4_GP8"/>
    <property type="match status" value="1"/>
</dbReference>
<accession>A0A2P1CKV0</accession>
<sequence length="69" mass="7898">MTTKFTPSYKVNFNRNTGDRSVTTGKNVYFIHKVQAGTARAWYCHYVTGTQSRLFPTLRDCIIDIVYGS</sequence>
<evidence type="ECO:0000313" key="1">
    <source>
        <dbReference type="EMBL" id="AVJ51822.1"/>
    </source>
</evidence>
<dbReference type="InterPro" id="IPR057903">
    <property type="entry name" value="Phage_N4_Gp8"/>
</dbReference>
<organism evidence="1 2">
    <name type="scientific">Pantoea phage vB_PagS_Vid5</name>
    <dbReference type="NCBI Taxonomy" id="2099652"/>
    <lineage>
        <taxon>Viruses</taxon>
        <taxon>Duplodnaviria</taxon>
        <taxon>Heunggongvirae</taxon>
        <taxon>Uroviricota</taxon>
        <taxon>Caudoviricetes</taxon>
        <taxon>Vidquintavirus</taxon>
        <taxon>Vidquintavirus Vid5</taxon>
    </lineage>
</organism>
<dbReference type="EMBL" id="MG948468">
    <property type="protein sequence ID" value="AVJ51822.1"/>
    <property type="molecule type" value="Genomic_DNA"/>
</dbReference>
<gene>
    <name evidence="1" type="ORF">Vid5_gp67</name>
</gene>
<protein>
    <submittedName>
        <fullName evidence="1">Uncharacterized protein</fullName>
    </submittedName>
</protein>
<keyword evidence="2" id="KW-1185">Reference proteome</keyword>
<dbReference type="Proteomes" id="UP000241629">
    <property type="component" value="Segment"/>
</dbReference>
<proteinExistence type="predicted"/>
<name>A0A2P1CKV0_9CAUD</name>
<reference evidence="1 2" key="1">
    <citation type="submission" date="2018-02" db="EMBL/GenBank/DDBJ databases">
        <title>Complete genome sequence of Pantoea phage vB_PagS_Vid5.</title>
        <authorList>
            <person name="Truncaite L."/>
            <person name="Simoliunas E."/>
            <person name="Meskys R."/>
        </authorList>
    </citation>
    <scope>NUCLEOTIDE SEQUENCE [LARGE SCALE GENOMIC DNA]</scope>
</reference>